<evidence type="ECO:0000256" key="2">
    <source>
        <dbReference type="ARBA" id="ARBA00022723"/>
    </source>
</evidence>
<proteinExistence type="inferred from homology"/>
<keyword evidence="3" id="KW-0863">Zinc-finger</keyword>
<dbReference type="AlphaFoldDB" id="A0A834T439"/>
<dbReference type="OrthoDB" id="1935380at2759"/>
<gene>
    <name evidence="7" type="ORF">G2W53_028810</name>
</gene>
<evidence type="ECO:0000256" key="4">
    <source>
        <dbReference type="ARBA" id="ARBA00022833"/>
    </source>
</evidence>
<dbReference type="PANTHER" id="PTHR47165:SF4">
    <property type="entry name" value="OS03G0429900 PROTEIN"/>
    <property type="match status" value="1"/>
</dbReference>
<protein>
    <submittedName>
        <fullName evidence="7">Replication protein A 70 kDa DNA-binding subunit A-like</fullName>
    </submittedName>
</protein>
<keyword evidence="4" id="KW-0862">Zinc</keyword>
<keyword evidence="8" id="KW-1185">Reference proteome</keyword>
<dbReference type="PANTHER" id="PTHR47165">
    <property type="entry name" value="OS03G0429900 PROTEIN"/>
    <property type="match status" value="1"/>
</dbReference>
<dbReference type="Proteomes" id="UP000634136">
    <property type="component" value="Unassembled WGS sequence"/>
</dbReference>
<keyword evidence="2" id="KW-0479">Metal-binding</keyword>
<sequence length="123" mass="14120">MVAGRVDPISTINLTRTNWNIKVRVVRIWLMPTYPSTSSSHGIEMVLCDSENNKISGFFKSIFLNKFKPILKEGAVYVISQYSVGKNKGNFRVTSHEYKVIFQFTTRVIPAREDGRIHTYGFE</sequence>
<evidence type="ECO:0000256" key="5">
    <source>
        <dbReference type="ARBA" id="ARBA00023125"/>
    </source>
</evidence>
<name>A0A834T439_9FABA</name>
<feature type="domain" description="Replication protein A 70 kDa DNA-binding subunit B/D first OB fold" evidence="6">
    <location>
        <begin position="7"/>
        <end position="110"/>
    </location>
</feature>
<evidence type="ECO:0000313" key="8">
    <source>
        <dbReference type="Proteomes" id="UP000634136"/>
    </source>
</evidence>
<dbReference type="Gene3D" id="2.40.50.140">
    <property type="entry name" value="Nucleic acid-binding proteins"/>
    <property type="match status" value="1"/>
</dbReference>
<dbReference type="InterPro" id="IPR003871">
    <property type="entry name" value="RFA1B/D_OB_1st"/>
</dbReference>
<evidence type="ECO:0000256" key="1">
    <source>
        <dbReference type="ARBA" id="ARBA00005690"/>
    </source>
</evidence>
<organism evidence="7 8">
    <name type="scientific">Senna tora</name>
    <dbReference type="NCBI Taxonomy" id="362788"/>
    <lineage>
        <taxon>Eukaryota</taxon>
        <taxon>Viridiplantae</taxon>
        <taxon>Streptophyta</taxon>
        <taxon>Embryophyta</taxon>
        <taxon>Tracheophyta</taxon>
        <taxon>Spermatophyta</taxon>
        <taxon>Magnoliopsida</taxon>
        <taxon>eudicotyledons</taxon>
        <taxon>Gunneridae</taxon>
        <taxon>Pentapetalae</taxon>
        <taxon>rosids</taxon>
        <taxon>fabids</taxon>
        <taxon>Fabales</taxon>
        <taxon>Fabaceae</taxon>
        <taxon>Caesalpinioideae</taxon>
        <taxon>Cassia clade</taxon>
        <taxon>Senna</taxon>
    </lineage>
</organism>
<comment type="similarity">
    <text evidence="1">Belongs to the replication factor A protein 1 family.</text>
</comment>
<comment type="caution">
    <text evidence="7">The sequence shown here is derived from an EMBL/GenBank/DDBJ whole genome shotgun (WGS) entry which is preliminary data.</text>
</comment>
<dbReference type="FunFam" id="2.40.50.140:FF:000041">
    <property type="entry name" value="Replication protein A subunit"/>
    <property type="match status" value="1"/>
</dbReference>
<evidence type="ECO:0000256" key="3">
    <source>
        <dbReference type="ARBA" id="ARBA00022771"/>
    </source>
</evidence>
<evidence type="ECO:0000313" key="7">
    <source>
        <dbReference type="EMBL" id="KAF7814841.1"/>
    </source>
</evidence>
<dbReference type="CDD" id="cd04480">
    <property type="entry name" value="RPA1_DBD_A_like"/>
    <property type="match status" value="1"/>
</dbReference>
<dbReference type="InterPro" id="IPR012340">
    <property type="entry name" value="NA-bd_OB-fold"/>
</dbReference>
<dbReference type="EMBL" id="JAAIUW010000009">
    <property type="protein sequence ID" value="KAF7814841.1"/>
    <property type="molecule type" value="Genomic_DNA"/>
</dbReference>
<dbReference type="Pfam" id="PF02721">
    <property type="entry name" value="DUF223"/>
    <property type="match status" value="1"/>
</dbReference>
<reference evidence="7" key="1">
    <citation type="submission" date="2020-09" db="EMBL/GenBank/DDBJ databases">
        <title>Genome-Enabled Discovery of Anthraquinone Biosynthesis in Senna tora.</title>
        <authorList>
            <person name="Kang S.-H."/>
            <person name="Pandey R.P."/>
            <person name="Lee C.-M."/>
            <person name="Sim J.-S."/>
            <person name="Jeong J.-T."/>
            <person name="Choi B.-S."/>
            <person name="Jung M."/>
            <person name="Ginzburg D."/>
            <person name="Zhao K."/>
            <person name="Won S.Y."/>
            <person name="Oh T.-J."/>
            <person name="Yu Y."/>
            <person name="Kim N.-H."/>
            <person name="Lee O.R."/>
            <person name="Lee T.-H."/>
            <person name="Bashyal P."/>
            <person name="Kim T.-S."/>
            <person name="Lee W.-H."/>
            <person name="Kawkins C."/>
            <person name="Kim C.-K."/>
            <person name="Kim J.S."/>
            <person name="Ahn B.O."/>
            <person name="Rhee S.Y."/>
            <person name="Sohng J.K."/>
        </authorList>
    </citation>
    <scope>NUCLEOTIDE SEQUENCE</scope>
    <source>
        <tissue evidence="7">Leaf</tissue>
    </source>
</reference>
<keyword evidence="5 7" id="KW-0238">DNA-binding</keyword>
<dbReference type="GO" id="GO:0003677">
    <property type="term" value="F:DNA binding"/>
    <property type="evidence" value="ECO:0007669"/>
    <property type="project" value="UniProtKB-KW"/>
</dbReference>
<dbReference type="GO" id="GO:0008270">
    <property type="term" value="F:zinc ion binding"/>
    <property type="evidence" value="ECO:0007669"/>
    <property type="project" value="UniProtKB-KW"/>
</dbReference>
<accession>A0A834T439</accession>
<evidence type="ECO:0000259" key="6">
    <source>
        <dbReference type="Pfam" id="PF02721"/>
    </source>
</evidence>
<dbReference type="SUPFAM" id="SSF50249">
    <property type="entry name" value="Nucleic acid-binding proteins"/>
    <property type="match status" value="1"/>
</dbReference>